<dbReference type="RefSeq" id="WP_242105150.1">
    <property type="nucleotide sequence ID" value="NZ_CP093445.1"/>
</dbReference>
<accession>A0A8T9IE95</accession>
<gene>
    <name evidence="1" type="ORF">MOV10_14270</name>
</gene>
<organism evidence="1">
    <name type="scientific">Salmonella enterica subsp. enterica serovar Abeokuta</name>
    <dbReference type="NCBI Taxonomy" id="2926665"/>
    <lineage>
        <taxon>Bacteria</taxon>
        <taxon>Pseudomonadati</taxon>
        <taxon>Pseudomonadota</taxon>
        <taxon>Gammaproteobacteria</taxon>
        <taxon>Enterobacterales</taxon>
        <taxon>Enterobacteriaceae</taxon>
        <taxon>Salmonella</taxon>
    </lineage>
</organism>
<name>A0A8T9IE95_SALET</name>
<dbReference type="EMBL" id="CP093445">
    <property type="protein sequence ID" value="UNO32304.1"/>
    <property type="molecule type" value="Genomic_DNA"/>
</dbReference>
<protein>
    <submittedName>
        <fullName evidence="1">Uncharacterized protein</fullName>
    </submittedName>
</protein>
<evidence type="ECO:0000313" key="1">
    <source>
        <dbReference type="EMBL" id="UNO32304.1"/>
    </source>
</evidence>
<proteinExistence type="predicted"/>
<reference evidence="1" key="1">
    <citation type="submission" date="2022-03" db="EMBL/GenBank/DDBJ databases">
        <title>Genome Sequence of a New Salmonella enterica Strain (Salmonella Abeokuta) isolated from Poultry Feed in Nigeria.</title>
        <authorList>
            <person name="Fagbamila I."/>
            <person name="Barco L."/>
            <person name="Monorella C."/>
            <person name="Beld M.V.D."/>
            <person name="Mooijman K."/>
            <person name="Hernandez-Segura A."/>
            <person name="Orsini M."/>
            <person name="Ajayi O."/>
            <person name="Ngulukun S."/>
            <person name="Jambalang A.-R."/>
            <person name="Sati N."/>
            <person name="Emmennaa P."/>
            <person name="Ankeli P."/>
            <person name="Muhammad M."/>
        </authorList>
    </citation>
    <scope>NUCLEOTIDE SEQUENCE</scope>
    <source>
        <strain evidence="1">OG19FER4</strain>
    </source>
</reference>
<dbReference type="AlphaFoldDB" id="A0A8T9IE95"/>
<sequence length="64" mass="7094">MNKFTAICKTGSHFAFIYMSADSKESAKLQAESAIVRLQKTVSFIVVVDGVHESLLTEVDEVWS</sequence>